<organism evidence="2 3">
    <name type="scientific">Neobacillus notoginsengisoli</name>
    <dbReference type="NCBI Taxonomy" id="1578198"/>
    <lineage>
        <taxon>Bacteria</taxon>
        <taxon>Bacillati</taxon>
        <taxon>Bacillota</taxon>
        <taxon>Bacilli</taxon>
        <taxon>Bacillales</taxon>
        <taxon>Bacillaceae</taxon>
        <taxon>Neobacillus</taxon>
    </lineage>
</organism>
<evidence type="ECO:0000256" key="1">
    <source>
        <dbReference type="SAM" id="Phobius"/>
    </source>
</evidence>
<name>A0A417YS33_9BACI</name>
<comment type="caution">
    <text evidence="2">The sequence shown here is derived from an EMBL/GenBank/DDBJ whole genome shotgun (WGS) entry which is preliminary data.</text>
</comment>
<feature type="transmembrane region" description="Helical" evidence="1">
    <location>
        <begin position="77"/>
        <end position="95"/>
    </location>
</feature>
<keyword evidence="3" id="KW-1185">Reference proteome</keyword>
<keyword evidence="1" id="KW-0812">Transmembrane</keyword>
<dbReference type="Pfam" id="PF17247">
    <property type="entry name" value="DUF5316"/>
    <property type="match status" value="1"/>
</dbReference>
<keyword evidence="1" id="KW-0472">Membrane</keyword>
<sequence>MKVIMSGAVLAVIASISSSLIWGADHAYILPGGIGLAAIGISAIFSGSLVSGDRIRANYQAETKEDRASRHLTMKRFGLFGMSNLAAAVILYMKFH</sequence>
<dbReference type="EMBL" id="QWEG01000009">
    <property type="protein sequence ID" value="RHW38113.1"/>
    <property type="molecule type" value="Genomic_DNA"/>
</dbReference>
<protein>
    <recommendedName>
        <fullName evidence="4">DUF5316 domain-containing protein</fullName>
    </recommendedName>
</protein>
<evidence type="ECO:0000313" key="3">
    <source>
        <dbReference type="Proteomes" id="UP000284416"/>
    </source>
</evidence>
<feature type="transmembrane region" description="Helical" evidence="1">
    <location>
        <begin position="33"/>
        <end position="50"/>
    </location>
</feature>
<dbReference type="InterPro" id="IPR035167">
    <property type="entry name" value="DUF5316"/>
</dbReference>
<evidence type="ECO:0008006" key="4">
    <source>
        <dbReference type="Google" id="ProtNLM"/>
    </source>
</evidence>
<accession>A0A417YS33</accession>
<evidence type="ECO:0000313" key="2">
    <source>
        <dbReference type="EMBL" id="RHW38113.1"/>
    </source>
</evidence>
<dbReference type="OrthoDB" id="1927595at2"/>
<dbReference type="RefSeq" id="WP_118921848.1">
    <property type="nucleotide sequence ID" value="NZ_QWEG01000009.1"/>
</dbReference>
<gene>
    <name evidence="2" type="ORF">D1B31_15160</name>
</gene>
<dbReference type="Proteomes" id="UP000284416">
    <property type="component" value="Unassembled WGS sequence"/>
</dbReference>
<proteinExistence type="predicted"/>
<dbReference type="AlphaFoldDB" id="A0A417YS33"/>
<keyword evidence="1" id="KW-1133">Transmembrane helix</keyword>
<reference evidence="2 3" key="1">
    <citation type="journal article" date="2017" name="Int. J. Syst. Evol. Microbiol.">
        <title>Bacillus notoginsengisoli sp. nov., a novel bacterium isolated from the rhizosphere of Panax notoginseng.</title>
        <authorList>
            <person name="Zhang M.Y."/>
            <person name="Cheng J."/>
            <person name="Cai Y."/>
            <person name="Zhang T.Y."/>
            <person name="Wu Y.Y."/>
            <person name="Manikprabhu D."/>
            <person name="Li W.J."/>
            <person name="Zhang Y.X."/>
        </authorList>
    </citation>
    <scope>NUCLEOTIDE SEQUENCE [LARGE SCALE GENOMIC DNA]</scope>
    <source>
        <strain evidence="2 3">JCM 30743</strain>
    </source>
</reference>